<reference evidence="1" key="2">
    <citation type="journal article" date="2015" name="Data Brief">
        <title>Shoot transcriptome of the giant reed, Arundo donax.</title>
        <authorList>
            <person name="Barrero R.A."/>
            <person name="Guerrero F.D."/>
            <person name="Moolhuijzen P."/>
            <person name="Goolsby J.A."/>
            <person name="Tidwell J."/>
            <person name="Bellgard S.E."/>
            <person name="Bellgard M.I."/>
        </authorList>
    </citation>
    <scope>NUCLEOTIDE SEQUENCE</scope>
    <source>
        <tissue evidence="1">Shoot tissue taken approximately 20 cm above the soil surface</tissue>
    </source>
</reference>
<proteinExistence type="predicted"/>
<accession>A0A0A9HXN4</accession>
<name>A0A0A9HXN4_ARUDO</name>
<dbReference type="EMBL" id="GBRH01158290">
    <property type="protein sequence ID" value="JAE39606.1"/>
    <property type="molecule type" value="Transcribed_RNA"/>
</dbReference>
<sequence length="65" mass="6990">MGCLPTKHASRSPHSVDTREAVALAAETSCEKVDLPDFSNIATGTPCESLTPSFIRKRNQNVVFG</sequence>
<reference evidence="1" key="1">
    <citation type="submission" date="2014-09" db="EMBL/GenBank/DDBJ databases">
        <authorList>
            <person name="Magalhaes I.L.F."/>
            <person name="Oliveira U."/>
            <person name="Santos F.R."/>
            <person name="Vidigal T.H.D.A."/>
            <person name="Brescovit A.D."/>
            <person name="Santos A.J."/>
        </authorList>
    </citation>
    <scope>NUCLEOTIDE SEQUENCE</scope>
    <source>
        <tissue evidence="1">Shoot tissue taken approximately 20 cm above the soil surface</tissue>
    </source>
</reference>
<organism evidence="1">
    <name type="scientific">Arundo donax</name>
    <name type="common">Giant reed</name>
    <name type="synonym">Donax arundinaceus</name>
    <dbReference type="NCBI Taxonomy" id="35708"/>
    <lineage>
        <taxon>Eukaryota</taxon>
        <taxon>Viridiplantae</taxon>
        <taxon>Streptophyta</taxon>
        <taxon>Embryophyta</taxon>
        <taxon>Tracheophyta</taxon>
        <taxon>Spermatophyta</taxon>
        <taxon>Magnoliopsida</taxon>
        <taxon>Liliopsida</taxon>
        <taxon>Poales</taxon>
        <taxon>Poaceae</taxon>
        <taxon>PACMAD clade</taxon>
        <taxon>Arundinoideae</taxon>
        <taxon>Arundineae</taxon>
        <taxon>Arundo</taxon>
    </lineage>
</organism>
<evidence type="ECO:0000313" key="1">
    <source>
        <dbReference type="EMBL" id="JAE39606.1"/>
    </source>
</evidence>
<protein>
    <submittedName>
        <fullName evidence="1">Uncharacterized protein</fullName>
    </submittedName>
</protein>
<dbReference type="AlphaFoldDB" id="A0A0A9HXN4"/>